<evidence type="ECO:0000313" key="1">
    <source>
        <dbReference type="EMBL" id="KAK9162277.1"/>
    </source>
</evidence>
<dbReference type="Proteomes" id="UP001420932">
    <property type="component" value="Unassembled WGS sequence"/>
</dbReference>
<sequence>MFFDSDSMLGLCRPYKKEKSRETKLVNWYISIGTWPEKPELERLRCVKE</sequence>
<proteinExistence type="predicted"/>
<accession>A0AAP0PZM6</accession>
<reference evidence="1 2" key="1">
    <citation type="submission" date="2024-01" db="EMBL/GenBank/DDBJ databases">
        <title>Genome assemblies of Stephania.</title>
        <authorList>
            <person name="Yang L."/>
        </authorList>
    </citation>
    <scope>NUCLEOTIDE SEQUENCE [LARGE SCALE GENOMIC DNA]</scope>
    <source>
        <strain evidence="1">YNDBR</strain>
        <tissue evidence="1">Leaf</tissue>
    </source>
</reference>
<keyword evidence="2" id="KW-1185">Reference proteome</keyword>
<dbReference type="EMBL" id="JBBNAF010000002">
    <property type="protein sequence ID" value="KAK9162277.1"/>
    <property type="molecule type" value="Genomic_DNA"/>
</dbReference>
<dbReference type="AlphaFoldDB" id="A0AAP0PZM6"/>
<gene>
    <name evidence="1" type="ORF">Syun_003179</name>
</gene>
<evidence type="ECO:0000313" key="2">
    <source>
        <dbReference type="Proteomes" id="UP001420932"/>
    </source>
</evidence>
<name>A0AAP0PZM6_9MAGN</name>
<organism evidence="1 2">
    <name type="scientific">Stephania yunnanensis</name>
    <dbReference type="NCBI Taxonomy" id="152371"/>
    <lineage>
        <taxon>Eukaryota</taxon>
        <taxon>Viridiplantae</taxon>
        <taxon>Streptophyta</taxon>
        <taxon>Embryophyta</taxon>
        <taxon>Tracheophyta</taxon>
        <taxon>Spermatophyta</taxon>
        <taxon>Magnoliopsida</taxon>
        <taxon>Ranunculales</taxon>
        <taxon>Menispermaceae</taxon>
        <taxon>Menispermoideae</taxon>
        <taxon>Cissampelideae</taxon>
        <taxon>Stephania</taxon>
    </lineage>
</organism>
<protein>
    <submittedName>
        <fullName evidence="1">Uncharacterized protein</fullName>
    </submittedName>
</protein>
<comment type="caution">
    <text evidence="1">The sequence shown here is derived from an EMBL/GenBank/DDBJ whole genome shotgun (WGS) entry which is preliminary data.</text>
</comment>